<feature type="domain" description="Recombinase" evidence="2">
    <location>
        <begin position="157"/>
        <end position="283"/>
    </location>
</feature>
<protein>
    <submittedName>
        <fullName evidence="3">Site-specific DNA recombinase</fullName>
    </submittedName>
</protein>
<dbReference type="GO" id="GO:0000150">
    <property type="term" value="F:DNA strand exchange activity"/>
    <property type="evidence" value="ECO:0007669"/>
    <property type="project" value="InterPro"/>
</dbReference>
<dbReference type="Gene3D" id="3.40.50.1390">
    <property type="entry name" value="Resolvase, N-terminal catalytic domain"/>
    <property type="match status" value="1"/>
</dbReference>
<sequence>MRVAAYCRVSTDLRDQINSFESQKLFFQQYIESRPDWTMAEIYADEGITGTTTADRTDFLRMIDDARAGRLDLLLTKEVSRFSRNILDAVSYTRLLKSFGVAVVFLSDGISTLDPDAELRLGIMASVAQEESRKTSERVKWGQRRKMERGVVFGRSLLGYDVRGGTISVEPKGAETVQAIFDMYVREGLGARGIADTLTRRGAETGSGGAVWSGAAVLKILKNEKYCGDLKQRKTITPDYLTHKKTVNRDENDMIYIQDHHDAIIDRETWEKAQAELRRRSSGGKASAHGSRYALSGKVVCLGCGAVYLCRTRKRRDGMPYRVWVPTCLCFGKRRQVGEDLIVGGVRRFIIGQRSDRLLYGFAQILRRTLGNHDGALASIGTEIAVLEKKTFRLADAYIAGDIGREAYLELKDAYGANLTKLKARRLELAAAQDRDAAGECAGIAGGLADGRGDDGFYLELVERAGVRPGGGMDIRLKELPGTIRAVFT</sequence>
<dbReference type="Proteomes" id="UP000183995">
    <property type="component" value="Unassembled WGS sequence"/>
</dbReference>
<dbReference type="InterPro" id="IPR038109">
    <property type="entry name" value="DNA_bind_recomb_sf"/>
</dbReference>
<dbReference type="InterPro" id="IPR006119">
    <property type="entry name" value="Resolv_N"/>
</dbReference>
<accession>A0A1M5TFU9</accession>
<dbReference type="InterPro" id="IPR011109">
    <property type="entry name" value="DNA_bind_recombinase_dom"/>
</dbReference>
<dbReference type="PROSITE" id="PS51737">
    <property type="entry name" value="RECOMBINASE_DNA_BIND"/>
    <property type="match status" value="1"/>
</dbReference>
<evidence type="ECO:0000313" key="4">
    <source>
        <dbReference type="Proteomes" id="UP000183995"/>
    </source>
</evidence>
<dbReference type="STRING" id="1123282.SAMN02745823_00076"/>
<gene>
    <name evidence="3" type="ORF">SAMN02745823_00076</name>
</gene>
<reference evidence="3 4" key="1">
    <citation type="submission" date="2016-11" db="EMBL/GenBank/DDBJ databases">
        <authorList>
            <person name="Jaros S."/>
            <person name="Januszkiewicz K."/>
            <person name="Wedrychowicz H."/>
        </authorList>
    </citation>
    <scope>NUCLEOTIDE SEQUENCE [LARGE SCALE GENOMIC DNA]</scope>
    <source>
        <strain evidence="3 4">DSM 10068</strain>
    </source>
</reference>
<dbReference type="AlphaFoldDB" id="A0A1M5TFU9"/>
<evidence type="ECO:0000313" key="3">
    <source>
        <dbReference type="EMBL" id="SHH49586.1"/>
    </source>
</evidence>
<dbReference type="Gene3D" id="3.90.1750.20">
    <property type="entry name" value="Putative Large Serine Recombinase, Chain B, Domain 2"/>
    <property type="match status" value="1"/>
</dbReference>
<name>A0A1M5TFU9_9FIRM</name>
<dbReference type="PANTHER" id="PTHR30461">
    <property type="entry name" value="DNA-INVERTASE FROM LAMBDOID PROPHAGE"/>
    <property type="match status" value="1"/>
</dbReference>
<dbReference type="SMART" id="SM00857">
    <property type="entry name" value="Resolvase"/>
    <property type="match status" value="1"/>
</dbReference>
<dbReference type="InterPro" id="IPR036162">
    <property type="entry name" value="Resolvase-like_N_sf"/>
</dbReference>
<proteinExistence type="predicted"/>
<feature type="domain" description="Resolvase/invertase-type recombinase catalytic" evidence="1">
    <location>
        <begin position="2"/>
        <end position="150"/>
    </location>
</feature>
<dbReference type="CDD" id="cd00338">
    <property type="entry name" value="Ser_Recombinase"/>
    <property type="match status" value="1"/>
</dbReference>
<dbReference type="EMBL" id="FQXV01000001">
    <property type="protein sequence ID" value="SHH49586.1"/>
    <property type="molecule type" value="Genomic_DNA"/>
</dbReference>
<dbReference type="Pfam" id="PF00239">
    <property type="entry name" value="Resolvase"/>
    <property type="match status" value="1"/>
</dbReference>
<evidence type="ECO:0000259" key="2">
    <source>
        <dbReference type="PROSITE" id="PS51737"/>
    </source>
</evidence>
<organism evidence="3 4">
    <name type="scientific">Sporobacter termitidis DSM 10068</name>
    <dbReference type="NCBI Taxonomy" id="1123282"/>
    <lineage>
        <taxon>Bacteria</taxon>
        <taxon>Bacillati</taxon>
        <taxon>Bacillota</taxon>
        <taxon>Clostridia</taxon>
        <taxon>Eubacteriales</taxon>
        <taxon>Oscillospiraceae</taxon>
        <taxon>Sporobacter</taxon>
    </lineage>
</organism>
<dbReference type="GO" id="GO:0003677">
    <property type="term" value="F:DNA binding"/>
    <property type="evidence" value="ECO:0007669"/>
    <property type="project" value="InterPro"/>
</dbReference>
<dbReference type="PROSITE" id="PS51736">
    <property type="entry name" value="RECOMBINASES_3"/>
    <property type="match status" value="1"/>
</dbReference>
<dbReference type="InterPro" id="IPR050639">
    <property type="entry name" value="SSR_resolvase"/>
</dbReference>
<keyword evidence="4" id="KW-1185">Reference proteome</keyword>
<dbReference type="Pfam" id="PF07508">
    <property type="entry name" value="Recombinase"/>
    <property type="match status" value="1"/>
</dbReference>
<dbReference type="SUPFAM" id="SSF53041">
    <property type="entry name" value="Resolvase-like"/>
    <property type="match status" value="1"/>
</dbReference>
<evidence type="ECO:0000259" key="1">
    <source>
        <dbReference type="PROSITE" id="PS51736"/>
    </source>
</evidence>
<dbReference type="RefSeq" id="WP_073075672.1">
    <property type="nucleotide sequence ID" value="NZ_FQXV01000001.1"/>
</dbReference>
<dbReference type="PANTHER" id="PTHR30461:SF23">
    <property type="entry name" value="DNA RECOMBINASE-RELATED"/>
    <property type="match status" value="1"/>
</dbReference>